<dbReference type="InterPro" id="IPR012337">
    <property type="entry name" value="RNaseH-like_sf"/>
</dbReference>
<dbReference type="PANTHER" id="PTHR48475:SF2">
    <property type="entry name" value="RIBONUCLEASE H"/>
    <property type="match status" value="1"/>
</dbReference>
<feature type="compositionally biased region" description="Polar residues" evidence="1">
    <location>
        <begin position="12"/>
        <end position="25"/>
    </location>
</feature>
<comment type="caution">
    <text evidence="2">The sequence shown here is derived from an EMBL/GenBank/DDBJ whole genome shotgun (WGS) entry which is preliminary data.</text>
</comment>
<dbReference type="Proteomes" id="UP000245207">
    <property type="component" value="Unassembled WGS sequence"/>
</dbReference>
<evidence type="ECO:0000313" key="2">
    <source>
        <dbReference type="EMBL" id="PWA64367.1"/>
    </source>
</evidence>
<dbReference type="GO" id="GO:0003676">
    <property type="term" value="F:nucleic acid binding"/>
    <property type="evidence" value="ECO:0007669"/>
    <property type="project" value="InterPro"/>
</dbReference>
<organism evidence="2 3">
    <name type="scientific">Artemisia annua</name>
    <name type="common">Sweet wormwood</name>
    <dbReference type="NCBI Taxonomy" id="35608"/>
    <lineage>
        <taxon>Eukaryota</taxon>
        <taxon>Viridiplantae</taxon>
        <taxon>Streptophyta</taxon>
        <taxon>Embryophyta</taxon>
        <taxon>Tracheophyta</taxon>
        <taxon>Spermatophyta</taxon>
        <taxon>Magnoliopsida</taxon>
        <taxon>eudicotyledons</taxon>
        <taxon>Gunneridae</taxon>
        <taxon>Pentapetalae</taxon>
        <taxon>asterids</taxon>
        <taxon>campanulids</taxon>
        <taxon>Asterales</taxon>
        <taxon>Asteraceae</taxon>
        <taxon>Asteroideae</taxon>
        <taxon>Anthemideae</taxon>
        <taxon>Artemisiinae</taxon>
        <taxon>Artemisia</taxon>
    </lineage>
</organism>
<dbReference type="EMBL" id="PKPP01004437">
    <property type="protein sequence ID" value="PWA64367.1"/>
    <property type="molecule type" value="Genomic_DNA"/>
</dbReference>
<reference evidence="2 3" key="1">
    <citation type="journal article" date="2018" name="Mol. Plant">
        <title>The genome of Artemisia annua provides insight into the evolution of Asteraceae family and artemisinin biosynthesis.</title>
        <authorList>
            <person name="Shen Q."/>
            <person name="Zhang L."/>
            <person name="Liao Z."/>
            <person name="Wang S."/>
            <person name="Yan T."/>
            <person name="Shi P."/>
            <person name="Liu M."/>
            <person name="Fu X."/>
            <person name="Pan Q."/>
            <person name="Wang Y."/>
            <person name="Lv Z."/>
            <person name="Lu X."/>
            <person name="Zhang F."/>
            <person name="Jiang W."/>
            <person name="Ma Y."/>
            <person name="Chen M."/>
            <person name="Hao X."/>
            <person name="Li L."/>
            <person name="Tang Y."/>
            <person name="Lv G."/>
            <person name="Zhou Y."/>
            <person name="Sun X."/>
            <person name="Brodelius P.E."/>
            <person name="Rose J.K.C."/>
            <person name="Tang K."/>
        </authorList>
    </citation>
    <scope>NUCLEOTIDE SEQUENCE [LARGE SCALE GENOMIC DNA]</scope>
    <source>
        <strain evidence="3">cv. Huhao1</strain>
        <tissue evidence="2">Leaf</tissue>
    </source>
</reference>
<gene>
    <name evidence="2" type="ORF">CTI12_AA345090</name>
</gene>
<dbReference type="OrthoDB" id="1740909at2759"/>
<accession>A0A2U1MT11</accession>
<name>A0A2U1MT11_ARTAN</name>
<keyword evidence="3" id="KW-1185">Reference proteome</keyword>
<proteinExistence type="predicted"/>
<dbReference type="PANTHER" id="PTHR48475">
    <property type="entry name" value="RIBONUCLEASE H"/>
    <property type="match status" value="1"/>
</dbReference>
<dbReference type="InterPro" id="IPR036397">
    <property type="entry name" value="RNaseH_sf"/>
</dbReference>
<evidence type="ECO:0000256" key="1">
    <source>
        <dbReference type="SAM" id="MobiDB-lite"/>
    </source>
</evidence>
<dbReference type="SUPFAM" id="SSF53098">
    <property type="entry name" value="Ribonuclease H-like"/>
    <property type="match status" value="1"/>
</dbReference>
<dbReference type="AlphaFoldDB" id="A0A2U1MT11"/>
<evidence type="ECO:0000313" key="3">
    <source>
        <dbReference type="Proteomes" id="UP000245207"/>
    </source>
</evidence>
<dbReference type="Gene3D" id="3.30.420.10">
    <property type="entry name" value="Ribonuclease H-like superfamily/Ribonuclease H"/>
    <property type="match status" value="1"/>
</dbReference>
<protein>
    <submittedName>
        <fullName evidence="2">Uncharacterized protein</fullName>
    </submittedName>
</protein>
<sequence>MGKKKWSLMKHTPNNQVPSENTSHPSSKRIVEHSLGLKQYAPKKRRILSLERSESITTQVNDLIQFNASNIEAEYEALLAGLRLAKTMKVIRMQAYTNSLLITKQVSREYEAKGDLMIAYMDQL</sequence>
<feature type="region of interest" description="Disordered" evidence="1">
    <location>
        <begin position="1"/>
        <end position="27"/>
    </location>
</feature>